<dbReference type="EMBL" id="KB294911">
    <property type="protein sequence ID" value="ELU13929.1"/>
    <property type="molecule type" value="Genomic_DNA"/>
</dbReference>
<evidence type="ECO:0000313" key="3">
    <source>
        <dbReference type="EMBL" id="ELU13929.1"/>
    </source>
</evidence>
<feature type="compositionally biased region" description="Acidic residues" evidence="1">
    <location>
        <begin position="106"/>
        <end position="116"/>
    </location>
</feature>
<keyword evidence="5" id="KW-1185">Reference proteome</keyword>
<dbReference type="Proteomes" id="UP000014760">
    <property type="component" value="Unassembled WGS sequence"/>
</dbReference>
<evidence type="ECO:0000313" key="4">
    <source>
        <dbReference type="EnsemblMetazoa" id="CapteP200760"/>
    </source>
</evidence>
<evidence type="ECO:0000256" key="1">
    <source>
        <dbReference type="SAM" id="MobiDB-lite"/>
    </source>
</evidence>
<sequence length="123" mass="13827">MHSTSSGQLSVTQWVSGACRVSSHTLVNTKGILSRQLYTQERTSCSSAEVKTAMMTTTYAAILVAFILPFLNPNETQKHVASNARCEKIRQYGPWKMRRGSPELASVEEETEEEKEEEKGEWN</sequence>
<reference evidence="4" key="3">
    <citation type="submission" date="2015-06" db="UniProtKB">
        <authorList>
            <consortium name="EnsemblMetazoa"/>
        </authorList>
    </citation>
    <scope>IDENTIFICATION</scope>
</reference>
<gene>
    <name evidence="3" type="ORF">CAPTEDRAFT_200760</name>
</gene>
<keyword evidence="2" id="KW-1133">Transmembrane helix</keyword>
<keyword evidence="2" id="KW-0812">Transmembrane</keyword>
<protein>
    <submittedName>
        <fullName evidence="3 4">Uncharacterized protein</fullName>
    </submittedName>
</protein>
<reference evidence="3 5" key="2">
    <citation type="journal article" date="2013" name="Nature">
        <title>Insights into bilaterian evolution from three spiralian genomes.</title>
        <authorList>
            <person name="Simakov O."/>
            <person name="Marletaz F."/>
            <person name="Cho S.J."/>
            <person name="Edsinger-Gonzales E."/>
            <person name="Havlak P."/>
            <person name="Hellsten U."/>
            <person name="Kuo D.H."/>
            <person name="Larsson T."/>
            <person name="Lv J."/>
            <person name="Arendt D."/>
            <person name="Savage R."/>
            <person name="Osoegawa K."/>
            <person name="de Jong P."/>
            <person name="Grimwood J."/>
            <person name="Chapman J.A."/>
            <person name="Shapiro H."/>
            <person name="Aerts A."/>
            <person name="Otillar R.P."/>
            <person name="Terry A.Y."/>
            <person name="Boore J.L."/>
            <person name="Grigoriev I.V."/>
            <person name="Lindberg D.R."/>
            <person name="Seaver E.C."/>
            <person name="Weisblat D.A."/>
            <person name="Putnam N.H."/>
            <person name="Rokhsar D.S."/>
        </authorList>
    </citation>
    <scope>NUCLEOTIDE SEQUENCE</scope>
    <source>
        <strain evidence="3 5">I ESC-2004</strain>
    </source>
</reference>
<feature type="region of interest" description="Disordered" evidence="1">
    <location>
        <begin position="100"/>
        <end position="123"/>
    </location>
</feature>
<name>R7V5R8_CAPTE</name>
<organism evidence="3">
    <name type="scientific">Capitella teleta</name>
    <name type="common">Polychaete worm</name>
    <dbReference type="NCBI Taxonomy" id="283909"/>
    <lineage>
        <taxon>Eukaryota</taxon>
        <taxon>Metazoa</taxon>
        <taxon>Spiralia</taxon>
        <taxon>Lophotrochozoa</taxon>
        <taxon>Annelida</taxon>
        <taxon>Polychaeta</taxon>
        <taxon>Sedentaria</taxon>
        <taxon>Scolecida</taxon>
        <taxon>Capitellidae</taxon>
        <taxon>Capitella</taxon>
    </lineage>
</organism>
<evidence type="ECO:0000256" key="2">
    <source>
        <dbReference type="SAM" id="Phobius"/>
    </source>
</evidence>
<dbReference type="HOGENOM" id="CLU_2017351_0_0_1"/>
<feature type="transmembrane region" description="Helical" evidence="2">
    <location>
        <begin position="52"/>
        <end position="71"/>
    </location>
</feature>
<keyword evidence="2" id="KW-0472">Membrane</keyword>
<dbReference type="EMBL" id="AMQN01018789">
    <property type="status" value="NOT_ANNOTATED_CDS"/>
    <property type="molecule type" value="Genomic_DNA"/>
</dbReference>
<proteinExistence type="predicted"/>
<reference evidence="5" key="1">
    <citation type="submission" date="2012-12" db="EMBL/GenBank/DDBJ databases">
        <authorList>
            <person name="Hellsten U."/>
            <person name="Grimwood J."/>
            <person name="Chapman J.A."/>
            <person name="Shapiro H."/>
            <person name="Aerts A."/>
            <person name="Otillar R.P."/>
            <person name="Terry A.Y."/>
            <person name="Boore J.L."/>
            <person name="Simakov O."/>
            <person name="Marletaz F."/>
            <person name="Cho S.-J."/>
            <person name="Edsinger-Gonzales E."/>
            <person name="Havlak P."/>
            <person name="Kuo D.-H."/>
            <person name="Larsson T."/>
            <person name="Lv J."/>
            <person name="Arendt D."/>
            <person name="Savage R."/>
            <person name="Osoegawa K."/>
            <person name="de Jong P."/>
            <person name="Lindberg D.R."/>
            <person name="Seaver E.C."/>
            <person name="Weisblat D.A."/>
            <person name="Putnam N.H."/>
            <person name="Grigoriev I.V."/>
            <person name="Rokhsar D.S."/>
        </authorList>
    </citation>
    <scope>NUCLEOTIDE SEQUENCE</scope>
    <source>
        <strain evidence="5">I ESC-2004</strain>
    </source>
</reference>
<evidence type="ECO:0000313" key="5">
    <source>
        <dbReference type="Proteomes" id="UP000014760"/>
    </source>
</evidence>
<dbReference type="AlphaFoldDB" id="R7V5R8"/>
<accession>R7V5R8</accession>
<dbReference type="EnsemblMetazoa" id="CapteT200760">
    <property type="protein sequence ID" value="CapteP200760"/>
    <property type="gene ID" value="CapteG200760"/>
</dbReference>